<dbReference type="EMBL" id="JARJCW010000007">
    <property type="protein sequence ID" value="KAJ7222513.1"/>
    <property type="molecule type" value="Genomic_DNA"/>
</dbReference>
<name>A0AAD6YL19_9AGAR</name>
<protein>
    <submittedName>
        <fullName evidence="2">Uncharacterized protein</fullName>
    </submittedName>
</protein>
<dbReference type="AlphaFoldDB" id="A0AAD6YL19"/>
<evidence type="ECO:0000313" key="2">
    <source>
        <dbReference type="EMBL" id="KAJ7222513.1"/>
    </source>
</evidence>
<keyword evidence="3" id="KW-1185">Reference proteome</keyword>
<evidence type="ECO:0000313" key="3">
    <source>
        <dbReference type="Proteomes" id="UP001219525"/>
    </source>
</evidence>
<dbReference type="Proteomes" id="UP001219525">
    <property type="component" value="Unassembled WGS sequence"/>
</dbReference>
<accession>A0AAD6YL19</accession>
<comment type="caution">
    <text evidence="2">The sequence shown here is derived from an EMBL/GenBank/DDBJ whole genome shotgun (WGS) entry which is preliminary data.</text>
</comment>
<organism evidence="2 3">
    <name type="scientific">Mycena pura</name>
    <dbReference type="NCBI Taxonomy" id="153505"/>
    <lineage>
        <taxon>Eukaryota</taxon>
        <taxon>Fungi</taxon>
        <taxon>Dikarya</taxon>
        <taxon>Basidiomycota</taxon>
        <taxon>Agaricomycotina</taxon>
        <taxon>Agaricomycetes</taxon>
        <taxon>Agaricomycetidae</taxon>
        <taxon>Agaricales</taxon>
        <taxon>Marasmiineae</taxon>
        <taxon>Mycenaceae</taxon>
        <taxon>Mycena</taxon>
    </lineage>
</organism>
<feature type="region of interest" description="Disordered" evidence="1">
    <location>
        <begin position="198"/>
        <end position="271"/>
    </location>
</feature>
<proteinExistence type="predicted"/>
<reference evidence="2" key="1">
    <citation type="submission" date="2023-03" db="EMBL/GenBank/DDBJ databases">
        <title>Massive genome expansion in bonnet fungi (Mycena s.s.) driven by repeated elements and novel gene families across ecological guilds.</title>
        <authorList>
            <consortium name="Lawrence Berkeley National Laboratory"/>
            <person name="Harder C.B."/>
            <person name="Miyauchi S."/>
            <person name="Viragh M."/>
            <person name="Kuo A."/>
            <person name="Thoen E."/>
            <person name="Andreopoulos B."/>
            <person name="Lu D."/>
            <person name="Skrede I."/>
            <person name="Drula E."/>
            <person name="Henrissat B."/>
            <person name="Morin E."/>
            <person name="Kohler A."/>
            <person name="Barry K."/>
            <person name="LaButti K."/>
            <person name="Morin E."/>
            <person name="Salamov A."/>
            <person name="Lipzen A."/>
            <person name="Mereny Z."/>
            <person name="Hegedus B."/>
            <person name="Baldrian P."/>
            <person name="Stursova M."/>
            <person name="Weitz H."/>
            <person name="Taylor A."/>
            <person name="Grigoriev I.V."/>
            <person name="Nagy L.G."/>
            <person name="Martin F."/>
            <person name="Kauserud H."/>
        </authorList>
    </citation>
    <scope>NUCLEOTIDE SEQUENCE</scope>
    <source>
        <strain evidence="2">9144</strain>
    </source>
</reference>
<evidence type="ECO:0000256" key="1">
    <source>
        <dbReference type="SAM" id="MobiDB-lite"/>
    </source>
</evidence>
<gene>
    <name evidence="2" type="ORF">GGX14DRAFT_388306</name>
</gene>
<sequence length="282" mass="31329">MRFRSICVSPANSDSLAALAIRRLRSRRCDLRRRQLSWVPTPPHPSLGPFACSATRCSDLSRPRTLEAPALITIMILGTPLPDGVGDWALGSPRNSLLSSTITSIPSKLMIITYAQKTKTSPQTPRIPRASGEDNAGLTVEVVPFDLVVPEPERVTRMICTDMYPPQGGPRPLEEKPWRPHRISTSFRKAIPALRWERGAPAKKHKKAEQPNDEKRERWGNSTAKVKEGRRAGKKMAREKISVRDRVTEIHRPVGGPSYSDRGPPQGSNLMPVAIPIRAVNH</sequence>
<feature type="compositionally biased region" description="Basic and acidic residues" evidence="1">
    <location>
        <begin position="208"/>
        <end position="252"/>
    </location>
</feature>